<keyword evidence="3" id="KW-1185">Reference proteome</keyword>
<dbReference type="EMBL" id="CP097504">
    <property type="protein sequence ID" value="URD90613.1"/>
    <property type="molecule type" value="Genomic_DNA"/>
</dbReference>
<dbReference type="Pfam" id="PF01764">
    <property type="entry name" value="Lipase_3"/>
    <property type="match status" value="1"/>
</dbReference>
<dbReference type="PANTHER" id="PTHR46023:SF6">
    <property type="entry name" value="LIPASE CLASS 3 FAMILY PROTEIN"/>
    <property type="match status" value="1"/>
</dbReference>
<dbReference type="OrthoDB" id="438440at2759"/>
<dbReference type="InterPro" id="IPR002921">
    <property type="entry name" value="Fungal_lipase-type"/>
</dbReference>
<dbReference type="CDD" id="cd00519">
    <property type="entry name" value="Lipase_3"/>
    <property type="match status" value="1"/>
</dbReference>
<protein>
    <submittedName>
        <fullName evidence="2">Lipase (Class 3)</fullName>
    </submittedName>
</protein>
<accession>A0A9E7JRD0</accession>
<feature type="domain" description="Fungal lipase-type" evidence="1">
    <location>
        <begin position="248"/>
        <end position="355"/>
    </location>
</feature>
<dbReference type="GO" id="GO:0006629">
    <property type="term" value="P:lipid metabolic process"/>
    <property type="evidence" value="ECO:0007669"/>
    <property type="project" value="InterPro"/>
</dbReference>
<evidence type="ECO:0000259" key="1">
    <source>
        <dbReference type="Pfam" id="PF01764"/>
    </source>
</evidence>
<name>A0A9E7JRD0_9LILI</name>
<organism evidence="2 3">
    <name type="scientific">Musa troglodytarum</name>
    <name type="common">fe'i banana</name>
    <dbReference type="NCBI Taxonomy" id="320322"/>
    <lineage>
        <taxon>Eukaryota</taxon>
        <taxon>Viridiplantae</taxon>
        <taxon>Streptophyta</taxon>
        <taxon>Embryophyta</taxon>
        <taxon>Tracheophyta</taxon>
        <taxon>Spermatophyta</taxon>
        <taxon>Magnoliopsida</taxon>
        <taxon>Liliopsida</taxon>
        <taxon>Zingiberales</taxon>
        <taxon>Musaceae</taxon>
        <taxon>Musa</taxon>
    </lineage>
</organism>
<dbReference type="Gene3D" id="3.40.50.1820">
    <property type="entry name" value="alpha/beta hydrolase"/>
    <property type="match status" value="1"/>
</dbReference>
<dbReference type="PANTHER" id="PTHR46023">
    <property type="entry name" value="LIPASE CLASS 3 PROTEIN-LIKE"/>
    <property type="match status" value="1"/>
</dbReference>
<evidence type="ECO:0000313" key="2">
    <source>
        <dbReference type="EMBL" id="URD90613.1"/>
    </source>
</evidence>
<sequence length="366" mass="40277">MPQSLHSLYLLAIRALGFVCSLDRRRQFWTPMAAAAAATAAAVTVLLCLVLCMREGEVEEGEEGVAGGASDEVVLGRHRTGGRWRKRRQSPTEPPVTWMGKLVLVAGTIRFTFSETLGRWPLVDLLFGIRHHMRRRVSDDVLLMGRICSLSKAYLRVASLLFIKGNREVASVFAGSNCIELKGCGIMVDLIHMLRLLNLCFLFSKKPYAVLLESAGYTEDDVLHKEPKAGLLKPAFTILHDRNSKSFFLVIRGALSIKDKLTAATGELVPFHHLVSHEGSISNLITGYAHCGMVVAAHWIAKCATPCLLKAVNEYPNYNIKIIGHSMGAAIAAILSYILREHEEFLSSTCVAFGPGMYLCISYCIS</sequence>
<dbReference type="Proteomes" id="UP001055439">
    <property type="component" value="Chromosome 2"/>
</dbReference>
<reference evidence="2" key="1">
    <citation type="submission" date="2022-05" db="EMBL/GenBank/DDBJ databases">
        <title>The Musa troglodytarum L. genome provides insights into the mechanism of non-climacteric behaviour and enrichment of carotenoids.</title>
        <authorList>
            <person name="Wang J."/>
        </authorList>
    </citation>
    <scope>NUCLEOTIDE SEQUENCE</scope>
    <source>
        <tissue evidence="2">Leaf</tissue>
    </source>
</reference>
<dbReference type="InterPro" id="IPR029058">
    <property type="entry name" value="AB_hydrolase_fold"/>
</dbReference>
<proteinExistence type="predicted"/>
<evidence type="ECO:0000313" key="3">
    <source>
        <dbReference type="Proteomes" id="UP001055439"/>
    </source>
</evidence>
<dbReference type="SUPFAM" id="SSF53474">
    <property type="entry name" value="alpha/beta-Hydrolases"/>
    <property type="match status" value="1"/>
</dbReference>
<dbReference type="AlphaFoldDB" id="A0A9E7JRD0"/>
<gene>
    <name evidence="2" type="ORF">MUK42_26811</name>
</gene>